<dbReference type="Proteomes" id="UP001500908">
    <property type="component" value="Unassembled WGS sequence"/>
</dbReference>
<evidence type="ECO:0000256" key="1">
    <source>
        <dbReference type="SAM" id="Phobius"/>
    </source>
</evidence>
<sequence length="253" mass="27860">MLWTESIPELGPVATYVGLALVVFAAVGIPPLAVLKFARLERDRPTDPDALVRFYRSHLITDVAGIVVIVAVLVLASDLAPGDVGLRPPLWFTPVIGAVLGGLLAWLVTWLITRERKSRGRNEPLVDPDSARTKHVITTIAARSRRERRLAWWLVVGSAVFEELLYRSLFLALGLSLGLPLWEVVLASSVLYALAHLYQGWHGLVVGLIIGLLSMVVYIGTGTIFFTVAFQVYMNVRVLLLSGAGRRHRQPQL</sequence>
<keyword evidence="1" id="KW-0472">Membrane</keyword>
<gene>
    <name evidence="3" type="ORF">GCM10022402_19350</name>
</gene>
<keyword evidence="1" id="KW-0812">Transmembrane</keyword>
<reference evidence="4" key="1">
    <citation type="journal article" date="2019" name="Int. J. Syst. Evol. Microbiol.">
        <title>The Global Catalogue of Microorganisms (GCM) 10K type strain sequencing project: providing services to taxonomists for standard genome sequencing and annotation.</title>
        <authorList>
            <consortium name="The Broad Institute Genomics Platform"/>
            <consortium name="The Broad Institute Genome Sequencing Center for Infectious Disease"/>
            <person name="Wu L."/>
            <person name="Ma J."/>
        </authorList>
    </citation>
    <scope>NUCLEOTIDE SEQUENCE [LARGE SCALE GENOMIC DNA]</scope>
    <source>
        <strain evidence="4">JCM 17137</strain>
    </source>
</reference>
<organism evidence="3 4">
    <name type="scientific">Salinactinospora qingdaonensis</name>
    <dbReference type="NCBI Taxonomy" id="702744"/>
    <lineage>
        <taxon>Bacteria</taxon>
        <taxon>Bacillati</taxon>
        <taxon>Actinomycetota</taxon>
        <taxon>Actinomycetes</taxon>
        <taxon>Streptosporangiales</taxon>
        <taxon>Nocardiopsidaceae</taxon>
        <taxon>Salinactinospora</taxon>
    </lineage>
</organism>
<evidence type="ECO:0000313" key="4">
    <source>
        <dbReference type="Proteomes" id="UP001500908"/>
    </source>
</evidence>
<feature type="transmembrane region" description="Helical" evidence="1">
    <location>
        <begin position="179"/>
        <end position="198"/>
    </location>
</feature>
<keyword evidence="1" id="KW-1133">Transmembrane helix</keyword>
<comment type="caution">
    <text evidence="3">The sequence shown here is derived from an EMBL/GenBank/DDBJ whole genome shotgun (WGS) entry which is preliminary data.</text>
</comment>
<feature type="transmembrane region" description="Helical" evidence="1">
    <location>
        <begin position="13"/>
        <end position="38"/>
    </location>
</feature>
<accession>A0ABP7FH13</accession>
<keyword evidence="4" id="KW-1185">Reference proteome</keyword>
<dbReference type="RefSeq" id="WP_344969853.1">
    <property type="nucleotide sequence ID" value="NZ_BAABDD010000007.1"/>
</dbReference>
<dbReference type="EMBL" id="BAABDD010000007">
    <property type="protein sequence ID" value="GAA3739712.1"/>
    <property type="molecule type" value="Genomic_DNA"/>
</dbReference>
<feature type="transmembrane region" description="Helical" evidence="1">
    <location>
        <begin position="59"/>
        <end position="79"/>
    </location>
</feature>
<name>A0ABP7FH13_9ACTN</name>
<dbReference type="Pfam" id="PF02517">
    <property type="entry name" value="Rce1-like"/>
    <property type="match status" value="1"/>
</dbReference>
<dbReference type="InterPro" id="IPR003675">
    <property type="entry name" value="Rce1/LyrA-like_dom"/>
</dbReference>
<feature type="transmembrane region" description="Helical" evidence="1">
    <location>
        <begin position="205"/>
        <end position="233"/>
    </location>
</feature>
<protein>
    <recommendedName>
        <fullName evidence="2">CAAX prenyl protease 2/Lysostaphin resistance protein A-like domain-containing protein</fullName>
    </recommendedName>
</protein>
<evidence type="ECO:0000313" key="3">
    <source>
        <dbReference type="EMBL" id="GAA3739712.1"/>
    </source>
</evidence>
<feature type="transmembrane region" description="Helical" evidence="1">
    <location>
        <begin position="91"/>
        <end position="112"/>
    </location>
</feature>
<feature type="domain" description="CAAX prenyl protease 2/Lysostaphin resistance protein A-like" evidence="2">
    <location>
        <begin position="152"/>
        <end position="236"/>
    </location>
</feature>
<proteinExistence type="predicted"/>
<evidence type="ECO:0000259" key="2">
    <source>
        <dbReference type="Pfam" id="PF02517"/>
    </source>
</evidence>